<name>A0ABM8G9D2_9MICO</name>
<dbReference type="EMBL" id="AP027731">
    <property type="protein sequence ID" value="BDZ44736.1"/>
    <property type="molecule type" value="Genomic_DNA"/>
</dbReference>
<accession>A0ABM8G9D2</accession>
<dbReference type="RefSeq" id="WP_350226711.1">
    <property type="nucleotide sequence ID" value="NZ_AP027731.1"/>
</dbReference>
<reference evidence="2" key="1">
    <citation type="journal article" date="2019" name="Int. J. Syst. Evol. Microbiol.">
        <title>The Global Catalogue of Microorganisms (GCM) 10K type strain sequencing project: providing services to taxonomists for standard genome sequencing and annotation.</title>
        <authorList>
            <consortium name="The Broad Institute Genomics Platform"/>
            <consortium name="The Broad Institute Genome Sequencing Center for Infectious Disease"/>
            <person name="Wu L."/>
            <person name="Ma J."/>
        </authorList>
    </citation>
    <scope>NUCLEOTIDE SEQUENCE [LARGE SCALE GENOMIC DNA]</scope>
    <source>
        <strain evidence="2">NBRC 108725</strain>
    </source>
</reference>
<gene>
    <name evidence="1" type="ORF">GCM10025866_06450</name>
</gene>
<evidence type="ECO:0008006" key="3">
    <source>
        <dbReference type="Google" id="ProtNLM"/>
    </source>
</evidence>
<organism evidence="1 2">
    <name type="scientific">Naasia aerilata</name>
    <dbReference type="NCBI Taxonomy" id="1162966"/>
    <lineage>
        <taxon>Bacteria</taxon>
        <taxon>Bacillati</taxon>
        <taxon>Actinomycetota</taxon>
        <taxon>Actinomycetes</taxon>
        <taxon>Micrococcales</taxon>
        <taxon>Microbacteriaceae</taxon>
        <taxon>Naasia</taxon>
    </lineage>
</organism>
<evidence type="ECO:0000313" key="1">
    <source>
        <dbReference type="EMBL" id="BDZ44736.1"/>
    </source>
</evidence>
<proteinExistence type="predicted"/>
<protein>
    <recommendedName>
        <fullName evidence="3">Thioredoxin domain-containing protein</fullName>
    </recommendedName>
</protein>
<sequence>MGAALEALLRLEGGGSALLLVGEADVELDREARGSALDVVASVTDAQATAFADAGFGLFAERASRNGRALAYLCEGFVCRLPVDRADKLHDALAQAS</sequence>
<evidence type="ECO:0000313" key="2">
    <source>
        <dbReference type="Proteomes" id="UP001321498"/>
    </source>
</evidence>
<dbReference type="Proteomes" id="UP001321498">
    <property type="component" value="Chromosome"/>
</dbReference>
<keyword evidence="2" id="KW-1185">Reference proteome</keyword>